<evidence type="ECO:0000256" key="1">
    <source>
        <dbReference type="SAM" id="MobiDB-lite"/>
    </source>
</evidence>
<evidence type="ECO:0000313" key="3">
    <source>
        <dbReference type="Proteomes" id="UP000596742"/>
    </source>
</evidence>
<gene>
    <name evidence="2" type="ORF">MGAL_10B021804</name>
</gene>
<feature type="region of interest" description="Disordered" evidence="1">
    <location>
        <begin position="59"/>
        <end position="96"/>
    </location>
</feature>
<dbReference type="AlphaFoldDB" id="A0A8B6GC04"/>
<dbReference type="Proteomes" id="UP000596742">
    <property type="component" value="Unassembled WGS sequence"/>
</dbReference>
<dbReference type="EMBL" id="UYJE01008192">
    <property type="protein sequence ID" value="VDI61846.1"/>
    <property type="molecule type" value="Genomic_DNA"/>
</dbReference>
<evidence type="ECO:0000313" key="2">
    <source>
        <dbReference type="EMBL" id="VDI61846.1"/>
    </source>
</evidence>
<feature type="compositionally biased region" description="Basic and acidic residues" evidence="1">
    <location>
        <begin position="82"/>
        <end position="96"/>
    </location>
</feature>
<organism evidence="2 3">
    <name type="scientific">Mytilus galloprovincialis</name>
    <name type="common">Mediterranean mussel</name>
    <dbReference type="NCBI Taxonomy" id="29158"/>
    <lineage>
        <taxon>Eukaryota</taxon>
        <taxon>Metazoa</taxon>
        <taxon>Spiralia</taxon>
        <taxon>Lophotrochozoa</taxon>
        <taxon>Mollusca</taxon>
        <taxon>Bivalvia</taxon>
        <taxon>Autobranchia</taxon>
        <taxon>Pteriomorphia</taxon>
        <taxon>Mytilida</taxon>
        <taxon>Mytiloidea</taxon>
        <taxon>Mytilidae</taxon>
        <taxon>Mytilinae</taxon>
        <taxon>Mytilus</taxon>
    </lineage>
</organism>
<accession>A0A8B6GC04</accession>
<sequence>GWNVPYELITSSKATADTISKSSSFSYLIEKWPEIKKSLQEQATSSSASLYLPRQWKGSTPELNPLEEPTTLSSASQYLPRKWKEPENKESVEEIKPMPIDAEEIIRSSETKKRSKLNLIVYHVYG</sequence>
<reference evidence="2" key="1">
    <citation type="submission" date="2018-11" db="EMBL/GenBank/DDBJ databases">
        <authorList>
            <person name="Alioto T."/>
            <person name="Alioto T."/>
        </authorList>
    </citation>
    <scope>NUCLEOTIDE SEQUENCE</scope>
</reference>
<keyword evidence="3" id="KW-1185">Reference proteome</keyword>
<feature type="non-terminal residue" evidence="2">
    <location>
        <position position="1"/>
    </location>
</feature>
<comment type="caution">
    <text evidence="2">The sequence shown here is derived from an EMBL/GenBank/DDBJ whole genome shotgun (WGS) entry which is preliminary data.</text>
</comment>
<protein>
    <submittedName>
        <fullName evidence="2">Uncharacterized protein</fullName>
    </submittedName>
</protein>
<name>A0A8B6GC04_MYTGA</name>
<proteinExistence type="predicted"/>